<dbReference type="Pfam" id="PF00485">
    <property type="entry name" value="PRK"/>
    <property type="match status" value="1"/>
</dbReference>
<reference evidence="2 3" key="1">
    <citation type="submission" date="2023-03" db="EMBL/GenBank/DDBJ databases">
        <title>Thalassotalea loyana LMG 22536T draft genome sequence.</title>
        <authorList>
            <person name="Sawabe T."/>
        </authorList>
    </citation>
    <scope>NUCLEOTIDE SEQUENCE [LARGE SCALE GENOMIC DNA]</scope>
    <source>
        <strain evidence="2 3">LMG 22536</strain>
    </source>
</reference>
<dbReference type="PANTHER" id="PTHR10285">
    <property type="entry name" value="URIDINE KINASE"/>
    <property type="match status" value="1"/>
</dbReference>
<evidence type="ECO:0000259" key="1">
    <source>
        <dbReference type="Pfam" id="PF00485"/>
    </source>
</evidence>
<dbReference type="Gene3D" id="3.40.50.300">
    <property type="entry name" value="P-loop containing nucleotide triphosphate hydrolases"/>
    <property type="match status" value="1"/>
</dbReference>
<accession>A0ABQ6H708</accession>
<organism evidence="2 3">
    <name type="scientific">Thalassotalea loyana</name>
    <dbReference type="NCBI Taxonomy" id="280483"/>
    <lineage>
        <taxon>Bacteria</taxon>
        <taxon>Pseudomonadati</taxon>
        <taxon>Pseudomonadota</taxon>
        <taxon>Gammaproteobacteria</taxon>
        <taxon>Alteromonadales</taxon>
        <taxon>Colwelliaceae</taxon>
        <taxon>Thalassotalea</taxon>
    </lineage>
</organism>
<dbReference type="Proteomes" id="UP001157134">
    <property type="component" value="Unassembled WGS sequence"/>
</dbReference>
<dbReference type="GO" id="GO:0016301">
    <property type="term" value="F:kinase activity"/>
    <property type="evidence" value="ECO:0007669"/>
    <property type="project" value="UniProtKB-KW"/>
</dbReference>
<dbReference type="SUPFAM" id="SSF52540">
    <property type="entry name" value="P-loop containing nucleoside triphosphate hydrolases"/>
    <property type="match status" value="1"/>
</dbReference>
<protein>
    <submittedName>
        <fullName evidence="2">Kinase</fullName>
    </submittedName>
</protein>
<comment type="caution">
    <text evidence="2">The sequence shown here is derived from an EMBL/GenBank/DDBJ whole genome shotgun (WGS) entry which is preliminary data.</text>
</comment>
<dbReference type="InterPro" id="IPR027417">
    <property type="entry name" value="P-loop_NTPase"/>
</dbReference>
<name>A0ABQ6H708_9GAMM</name>
<sequence length="288" mass="33233">MLDNFILQHKLPASFAETATQWFIPVTKELSSHLSQKKPFFIGINGCQGSGKSTLADFIAQYFAEHFAVNVAVISLDDFYLTSQRRQLLAKDIHPLLSTRGVPGTHDLDLLNDVLNKLANNQKTKLPRFNKATDNPHPNELWPEVEAVDVVIMEGWCWGVAPQNSNELDLPCNDLERNEDTQGKWRHYVNQQLQHYLAFYQQMDTWLMLKAPSFDCVHQWRWQQEQKLMESQGTTQNTKIMSQSDVARFIQYFQRLTCHGLNSLPATCDFVFELSHNRTISALRNKHV</sequence>
<dbReference type="EMBL" id="BSSV01000001">
    <property type="protein sequence ID" value="GLX83918.1"/>
    <property type="molecule type" value="Genomic_DNA"/>
</dbReference>
<gene>
    <name evidence="2" type="ORF">tloyanaT_01700</name>
</gene>
<dbReference type="InterPro" id="IPR006083">
    <property type="entry name" value="PRK/URK"/>
</dbReference>
<evidence type="ECO:0000313" key="3">
    <source>
        <dbReference type="Proteomes" id="UP001157134"/>
    </source>
</evidence>
<evidence type="ECO:0000313" key="2">
    <source>
        <dbReference type="EMBL" id="GLX83918.1"/>
    </source>
</evidence>
<keyword evidence="2" id="KW-0418">Kinase</keyword>
<keyword evidence="2" id="KW-0808">Transferase</keyword>
<keyword evidence="3" id="KW-1185">Reference proteome</keyword>
<dbReference type="RefSeq" id="WP_284295464.1">
    <property type="nucleotide sequence ID" value="NZ_BSSV01000001.1"/>
</dbReference>
<proteinExistence type="predicted"/>
<feature type="domain" description="Phosphoribulokinase/uridine kinase" evidence="1">
    <location>
        <begin position="41"/>
        <end position="156"/>
    </location>
</feature>